<name>K6W344_9ACTN</name>
<dbReference type="AlphaFoldDB" id="K6W344"/>
<dbReference type="EMBL" id="BAHC01000006">
    <property type="protein sequence ID" value="GAB88141.1"/>
    <property type="molecule type" value="Genomic_DNA"/>
</dbReference>
<sequence length="72" mass="7583">MAGRPRKDPSGEDLVNLSLSTTKVLRATIHAAAKARGMYVVDYLGALVANDLGQPIPGVPPLKEVLDLRSSA</sequence>
<comment type="caution">
    <text evidence="1">The sequence shown here is derived from an EMBL/GenBank/DDBJ whole genome shotgun (WGS) entry which is preliminary data.</text>
</comment>
<protein>
    <submittedName>
        <fullName evidence="1">Uncharacterized protein</fullName>
    </submittedName>
</protein>
<dbReference type="STRING" id="1108045.GORHZ_006_00100"/>
<dbReference type="Proteomes" id="UP000008363">
    <property type="component" value="Unassembled WGS sequence"/>
</dbReference>
<dbReference type="OrthoDB" id="5118135at2"/>
<keyword evidence="2" id="KW-1185">Reference proteome</keyword>
<organism evidence="1 2">
    <name type="scientific">Gordonia rhizosphera NBRC 16068</name>
    <dbReference type="NCBI Taxonomy" id="1108045"/>
    <lineage>
        <taxon>Bacteria</taxon>
        <taxon>Bacillati</taxon>
        <taxon>Actinomycetota</taxon>
        <taxon>Actinomycetes</taxon>
        <taxon>Mycobacteriales</taxon>
        <taxon>Gordoniaceae</taxon>
        <taxon>Gordonia</taxon>
    </lineage>
</organism>
<evidence type="ECO:0000313" key="1">
    <source>
        <dbReference type="EMBL" id="GAB88141.1"/>
    </source>
</evidence>
<reference evidence="1 2" key="1">
    <citation type="submission" date="2012-08" db="EMBL/GenBank/DDBJ databases">
        <title>Whole genome shotgun sequence of Gordonia rhizosphera NBRC 16068.</title>
        <authorList>
            <person name="Takarada H."/>
            <person name="Isaki S."/>
            <person name="Hosoyama A."/>
            <person name="Tsuchikane K."/>
            <person name="Katsumata H."/>
            <person name="Baba S."/>
            <person name="Ohji S."/>
            <person name="Yamazaki S."/>
            <person name="Fujita N."/>
        </authorList>
    </citation>
    <scope>NUCLEOTIDE SEQUENCE [LARGE SCALE GENOMIC DNA]</scope>
    <source>
        <strain evidence="1 2">NBRC 16068</strain>
    </source>
</reference>
<dbReference type="RefSeq" id="WP_006329170.1">
    <property type="nucleotide sequence ID" value="NZ_BAHC01000006.1"/>
</dbReference>
<gene>
    <name evidence="1" type="ORF">GORHZ_006_00100</name>
</gene>
<evidence type="ECO:0000313" key="2">
    <source>
        <dbReference type="Proteomes" id="UP000008363"/>
    </source>
</evidence>
<accession>K6W344</accession>
<proteinExistence type="predicted"/>